<organism evidence="2">
    <name type="scientific">Rhizopus microsporus var. microsporus</name>
    <dbReference type="NCBI Taxonomy" id="86635"/>
    <lineage>
        <taxon>Eukaryota</taxon>
        <taxon>Fungi</taxon>
        <taxon>Fungi incertae sedis</taxon>
        <taxon>Mucoromycota</taxon>
        <taxon>Mucoromycotina</taxon>
        <taxon>Mucoromycetes</taxon>
        <taxon>Mucorales</taxon>
        <taxon>Mucorineae</taxon>
        <taxon>Rhizopodaceae</taxon>
        <taxon>Rhizopus</taxon>
    </lineage>
</organism>
<reference evidence="2" key="1">
    <citation type="journal article" date="2016" name="Proc. Natl. Acad. Sci. U.S.A.">
        <title>Lipid metabolic changes in an early divergent fungus govern the establishment of a mutualistic symbiosis with endobacteria.</title>
        <authorList>
            <person name="Lastovetsky O.A."/>
            <person name="Gaspar M.L."/>
            <person name="Mondo S.J."/>
            <person name="LaButti K.M."/>
            <person name="Sandor L."/>
            <person name="Grigoriev I.V."/>
            <person name="Henry S.A."/>
            <person name="Pawlowska T.E."/>
        </authorList>
    </citation>
    <scope>NUCLEOTIDE SEQUENCE [LARGE SCALE GENOMIC DNA]</scope>
    <source>
        <strain evidence="2">ATCC 52814</strain>
    </source>
</reference>
<sequence length="144" mass="16207">MSLGTIHPCLIQSRKRKRTEKKQVRFDIDHIVIVDTYSPLDYDRGSLFSNTAIQYKLNPTILNSNHHNSIPLEIPNSPSSSDEETSNPVKETLGQKKIKRPKLSVDTSICAGPLFLTRLTTHHKTKDDTNTNNDYLIPISALPA</sequence>
<dbReference type="OrthoDB" id="2258905at2759"/>
<gene>
    <name evidence="2" type="ORF">BCV72DRAFT_65781</name>
</gene>
<accession>A0A1X0QPW2</accession>
<dbReference type="EMBL" id="KV922098">
    <property type="protein sequence ID" value="ORE01784.1"/>
    <property type="molecule type" value="Genomic_DNA"/>
</dbReference>
<evidence type="ECO:0000256" key="1">
    <source>
        <dbReference type="SAM" id="MobiDB-lite"/>
    </source>
</evidence>
<name>A0A1X0QPW2_RHIZD</name>
<protein>
    <submittedName>
        <fullName evidence="2">Uncharacterized protein</fullName>
    </submittedName>
</protein>
<feature type="region of interest" description="Disordered" evidence="1">
    <location>
        <begin position="68"/>
        <end position="98"/>
    </location>
</feature>
<dbReference type="VEuPathDB" id="FungiDB:BCV72DRAFT_65781"/>
<proteinExistence type="predicted"/>
<evidence type="ECO:0000313" key="2">
    <source>
        <dbReference type="EMBL" id="ORE01784.1"/>
    </source>
</evidence>
<dbReference type="AlphaFoldDB" id="A0A1X0QPW2"/>
<dbReference type="Proteomes" id="UP000242414">
    <property type="component" value="Unassembled WGS sequence"/>
</dbReference>